<proteinExistence type="predicted"/>
<reference evidence="2" key="1">
    <citation type="submission" date="2016-12" db="EMBL/GenBank/DDBJ databases">
        <authorList>
            <person name="Varghese N."/>
            <person name="Submissions S."/>
        </authorList>
    </citation>
    <scope>NUCLEOTIDE SEQUENCE [LARGE SCALE GENOMIC DNA]</scope>
    <source>
        <strain evidence="2">DSM 13020</strain>
    </source>
</reference>
<accession>A0A1M7T2B8</accession>
<dbReference type="EMBL" id="FRDJ01000008">
    <property type="protein sequence ID" value="SHN64849.1"/>
    <property type="molecule type" value="Genomic_DNA"/>
</dbReference>
<name>A0A1M7T2B8_FERGO</name>
<dbReference type="STRING" id="1121883.SAMN02745226_01458"/>
<dbReference type="AlphaFoldDB" id="A0A1M7T2B8"/>
<sequence>MLVEVNNLALYDVYSGFSKYSEQIFQCKVNLLIKLSKTYQDAHFVFYNVTGQYGLFEDVYRILEDLFDSFEISNDSVDKFNSSPINNFPKIRVDGNLVEINDCETIGLKKILKVENLKCEYSTCYYYLENPSEKDLDEKIFGIKVEILPKKFIESDLLNSLDSTGKRYLVLKLLRGEEICL</sequence>
<organism evidence="1 2">
    <name type="scientific">Fervidobacterium gondwanense DSM 13020</name>
    <dbReference type="NCBI Taxonomy" id="1121883"/>
    <lineage>
        <taxon>Bacteria</taxon>
        <taxon>Thermotogati</taxon>
        <taxon>Thermotogota</taxon>
        <taxon>Thermotogae</taxon>
        <taxon>Thermotogales</taxon>
        <taxon>Fervidobacteriaceae</taxon>
        <taxon>Fervidobacterium</taxon>
    </lineage>
</organism>
<dbReference type="OrthoDB" id="48433at2"/>
<protein>
    <submittedName>
        <fullName evidence="1">Uncharacterized protein</fullName>
    </submittedName>
</protein>
<keyword evidence="2" id="KW-1185">Reference proteome</keyword>
<evidence type="ECO:0000313" key="1">
    <source>
        <dbReference type="EMBL" id="SHN64849.1"/>
    </source>
</evidence>
<dbReference type="RefSeq" id="WP_072759971.1">
    <property type="nucleotide sequence ID" value="NZ_FRDJ01000008.1"/>
</dbReference>
<dbReference type="Proteomes" id="UP000184207">
    <property type="component" value="Unassembled WGS sequence"/>
</dbReference>
<evidence type="ECO:0000313" key="2">
    <source>
        <dbReference type="Proteomes" id="UP000184207"/>
    </source>
</evidence>
<gene>
    <name evidence="1" type="ORF">SAMN02745226_01458</name>
</gene>